<feature type="transmembrane region" description="Helical" evidence="5">
    <location>
        <begin position="252"/>
        <end position="272"/>
    </location>
</feature>
<feature type="transmembrane region" description="Helical" evidence="5">
    <location>
        <begin position="284"/>
        <end position="302"/>
    </location>
</feature>
<dbReference type="EMBL" id="CP080333">
    <property type="protein sequence ID" value="QYL17610.1"/>
    <property type="molecule type" value="Genomic_DNA"/>
</dbReference>
<dbReference type="InterPro" id="IPR000537">
    <property type="entry name" value="UbiA_prenyltransferase"/>
</dbReference>
<dbReference type="InterPro" id="IPR044878">
    <property type="entry name" value="UbiA_sf"/>
</dbReference>
<feature type="transmembrane region" description="Helical" evidence="5">
    <location>
        <begin position="216"/>
        <end position="240"/>
    </location>
</feature>
<keyword evidence="3 5" id="KW-1133">Transmembrane helix</keyword>
<evidence type="ECO:0000256" key="5">
    <source>
        <dbReference type="SAM" id="Phobius"/>
    </source>
</evidence>
<evidence type="ECO:0000313" key="6">
    <source>
        <dbReference type="EMBL" id="QYL17610.1"/>
    </source>
</evidence>
<protein>
    <submittedName>
        <fullName evidence="6">UbiA family prenyltransferase</fullName>
    </submittedName>
</protein>
<keyword evidence="7" id="KW-1185">Reference proteome</keyword>
<evidence type="ECO:0000313" key="7">
    <source>
        <dbReference type="Proteomes" id="UP000825367"/>
    </source>
</evidence>
<dbReference type="Pfam" id="PF01040">
    <property type="entry name" value="UbiA"/>
    <property type="match status" value="1"/>
</dbReference>
<accession>A0ABX8VIH3</accession>
<dbReference type="Gene3D" id="1.10.357.140">
    <property type="entry name" value="UbiA prenyltransferase"/>
    <property type="match status" value="1"/>
</dbReference>
<evidence type="ECO:0000256" key="2">
    <source>
        <dbReference type="ARBA" id="ARBA00022692"/>
    </source>
</evidence>
<comment type="subcellular location">
    <subcellularLocation>
        <location evidence="1">Membrane</location>
        <topology evidence="1">Multi-pass membrane protein</topology>
    </subcellularLocation>
</comment>
<organism evidence="6 7">
    <name type="scientific">Mycolicibacterium pallens</name>
    <dbReference type="NCBI Taxonomy" id="370524"/>
    <lineage>
        <taxon>Bacteria</taxon>
        <taxon>Bacillati</taxon>
        <taxon>Actinomycetota</taxon>
        <taxon>Actinomycetes</taxon>
        <taxon>Mycobacteriales</taxon>
        <taxon>Mycobacteriaceae</taxon>
        <taxon>Mycolicibacterium</taxon>
    </lineage>
</organism>
<feature type="transmembrane region" description="Helical" evidence="5">
    <location>
        <begin position="149"/>
        <end position="169"/>
    </location>
</feature>
<keyword evidence="2 5" id="KW-0812">Transmembrane</keyword>
<evidence type="ECO:0000256" key="1">
    <source>
        <dbReference type="ARBA" id="ARBA00004141"/>
    </source>
</evidence>
<evidence type="ECO:0000256" key="4">
    <source>
        <dbReference type="ARBA" id="ARBA00023136"/>
    </source>
</evidence>
<feature type="transmembrane region" description="Helical" evidence="5">
    <location>
        <begin position="105"/>
        <end position="137"/>
    </location>
</feature>
<feature type="transmembrane region" description="Helical" evidence="5">
    <location>
        <begin position="22"/>
        <end position="41"/>
    </location>
</feature>
<proteinExistence type="predicted"/>
<feature type="transmembrane region" description="Helical" evidence="5">
    <location>
        <begin position="175"/>
        <end position="195"/>
    </location>
</feature>
<keyword evidence="4 5" id="KW-0472">Membrane</keyword>
<dbReference type="RefSeq" id="WP_096309824.1">
    <property type="nucleotide sequence ID" value="NZ_BAAAVX010000016.1"/>
</dbReference>
<evidence type="ECO:0000256" key="3">
    <source>
        <dbReference type="ARBA" id="ARBA00022989"/>
    </source>
</evidence>
<dbReference type="Proteomes" id="UP000825367">
    <property type="component" value="Chromosome"/>
</dbReference>
<sequence>MTVLRRTGGIGAFLVERCLPVYPVYLALWVVAVECMIVVVGDASGPWRPSWDTALKILALNAAGAFLRMVDDQKDLEYDTVYNPDRPLVQGRISTRELRIAMGPAAAVALLLAATVSVWTAALVALILGYSLVLWWLESRVPVVRDNPIVNLAAACPAQFLATGFAMTGRPGTGAASWLQVAAVLLVFTTAFLHVELARKTTRVSEAGDLRSYSRVIGPTASGLTVLVLGLSAVLVELLLTTPWSWAGHWWPIAWLPLAAAVLPCMSAWIFFGRRVDSHPRGLPTVFVIVFYLSIVGQGLVFH</sequence>
<name>A0ABX8VIH3_9MYCO</name>
<gene>
    <name evidence="6" type="ORF">K0O64_03285</name>
</gene>
<reference evidence="6 7" key="1">
    <citation type="submission" date="2021-07" db="EMBL/GenBank/DDBJ databases">
        <title>Whole genome sequencing of non-tuberculosis mycobacteria type-strains.</title>
        <authorList>
            <person name="Igarashi Y."/>
            <person name="Osugi A."/>
            <person name="Mitarai S."/>
        </authorList>
    </citation>
    <scope>NUCLEOTIDE SEQUENCE [LARGE SCALE GENOMIC DNA]</scope>
    <source>
        <strain evidence="6 7">JCM 16370</strain>
    </source>
</reference>